<sequence length="556" mass="60423">MSAVTPRGFRDILPTEALARERITGTVRECFSRHGYLPVETPLIEDRNLLSLGGKLQDSPFQLFDGDGSLLMVRPDLTLPIARMVSARTSADDLPLRLRYAAPVVREESMLKGQPRQFTQLGVEYFGADGIDDTLPETEVVSLLAETLDALEAPAWRIVCGSVSPLKALLDRRSPSSEFEERALGLAHESDLVSLDELVDSTELDQPVREALRRIPRLAGDASAIEEADALLDAAGIPEAERGTSELRALVSSLADLAEEGRLTFDFSIANSFDYYTGIIFKGYAEGITASIASGGRYDAVLANFGRPNVASCGFALSLERLQEILGEQGESGVVSSDVRLSERPLRIAVPKGSLFKDAVSVLESAGLPTNSLRDLGRKLIVRDGGYEYVIVRAQDAPAFVAHGGADCGICGYDSIFEANHDLIQLVDLRFGGCRFVVAEPRSKAGAAEDAYSWRGTVRVATKYPRITQSYYDRIGQQVDIVQLHGNIELGPIVGMTDRIVDITATGTTLAENDLVIVDEVMNCTARFFSGPAAYRYDTRIRDLAARLAQVVEANQ</sequence>
<keyword evidence="9" id="KW-0547">Nucleotide-binding</keyword>
<dbReference type="InterPro" id="IPR004517">
    <property type="entry name" value="HisZ"/>
</dbReference>
<dbReference type="SUPFAM" id="SSF53850">
    <property type="entry name" value="Periplasmic binding protein-like II"/>
    <property type="match status" value="1"/>
</dbReference>
<dbReference type="CDD" id="cd00773">
    <property type="entry name" value="HisRS-like_core"/>
    <property type="match status" value="1"/>
</dbReference>
<evidence type="ECO:0000256" key="2">
    <source>
        <dbReference type="ARBA" id="ARBA00004667"/>
    </source>
</evidence>
<proteinExistence type="inferred from homology"/>
<comment type="similarity">
    <text evidence="3 8">Belongs to the class-II aminoacyl-tRNA synthetase family. HisZ subfamily.</text>
</comment>
<dbReference type="RefSeq" id="WP_170104424.1">
    <property type="nucleotide sequence ID" value="NZ_JABAGR010000007.1"/>
</dbReference>
<comment type="function">
    <text evidence="6 9">Catalyzes the condensation of ATP and 5-phosphoribose 1-diphosphate to form N'-(5'-phosphoribosyl)-ATP (PR-ATP). Has a crucial role in the pathway because the rate of histidine biosynthesis seems to be controlled primarily by regulation of HisG enzymatic activity.</text>
</comment>
<keyword evidence="9" id="KW-0368">Histidine biosynthesis</keyword>
<dbReference type="HAMAP" id="MF_00125">
    <property type="entry name" value="HisZ"/>
    <property type="match status" value="1"/>
</dbReference>
<comment type="catalytic activity">
    <reaction evidence="9">
        <text>1-(5-phospho-beta-D-ribosyl)-ATP + diphosphate = 5-phospho-alpha-D-ribose 1-diphosphate + ATP</text>
        <dbReference type="Rhea" id="RHEA:18473"/>
        <dbReference type="ChEBI" id="CHEBI:30616"/>
        <dbReference type="ChEBI" id="CHEBI:33019"/>
        <dbReference type="ChEBI" id="CHEBI:58017"/>
        <dbReference type="ChEBI" id="CHEBI:73183"/>
        <dbReference type="EC" id="2.4.2.17"/>
    </reaction>
</comment>
<dbReference type="SUPFAM" id="SSF55681">
    <property type="entry name" value="Class II aaRS and biotin synthetases"/>
    <property type="match status" value="1"/>
</dbReference>
<dbReference type="AlphaFoldDB" id="A0A7X9Y122"/>
<dbReference type="Proteomes" id="UP000565613">
    <property type="component" value="Unassembled WGS sequence"/>
</dbReference>
<organism evidence="11 12">
    <name type="scientific">Parafannyhessea umbonata</name>
    <dbReference type="NCBI Taxonomy" id="604330"/>
    <lineage>
        <taxon>Bacteria</taxon>
        <taxon>Bacillati</taxon>
        <taxon>Actinomycetota</taxon>
        <taxon>Coriobacteriia</taxon>
        <taxon>Coriobacteriales</taxon>
        <taxon>Atopobiaceae</taxon>
        <taxon>Parafannyhessea</taxon>
    </lineage>
</organism>
<dbReference type="Gene3D" id="3.30.930.10">
    <property type="entry name" value="Bira Bifunctional Protein, Domain 2"/>
    <property type="match status" value="1"/>
</dbReference>
<evidence type="ECO:0000313" key="12">
    <source>
        <dbReference type="Proteomes" id="UP000565613"/>
    </source>
</evidence>
<evidence type="ECO:0000256" key="9">
    <source>
        <dbReference type="HAMAP-Rule" id="MF_01018"/>
    </source>
</evidence>
<comment type="caution">
    <text evidence="11">The sequence shown here is derived from an EMBL/GenBank/DDBJ whole genome shotgun (WGS) entry which is preliminary data.</text>
</comment>
<comment type="domain">
    <text evidence="9">Lacks the C-terminal regulatory region which is replaced by HisZ.</text>
</comment>
<dbReference type="GO" id="GO:0005524">
    <property type="term" value="F:ATP binding"/>
    <property type="evidence" value="ECO:0007669"/>
    <property type="project" value="UniProtKB-KW"/>
</dbReference>
<dbReference type="InterPro" id="IPR013820">
    <property type="entry name" value="ATP_PRibTrfase_cat"/>
</dbReference>
<keyword evidence="5 9" id="KW-0328">Glycosyltransferase</keyword>
<comment type="subunit">
    <text evidence="9">Heteromultimer composed of HisG and HisZ subunits.</text>
</comment>
<comment type="miscellaneous">
    <text evidence="8">This function is generally fulfilled by the C-terminal part of HisG, which is missing in some bacteria such as this one.</text>
</comment>
<evidence type="ECO:0000256" key="8">
    <source>
        <dbReference type="HAMAP-Rule" id="MF_00125"/>
    </source>
</evidence>
<comment type="function">
    <text evidence="7 8">Required for the first step of histidine biosynthesis. May allow the feedback regulation of ATP phosphoribosyltransferase activity by histidine.</text>
</comment>
<dbReference type="InterPro" id="IPR006195">
    <property type="entry name" value="aa-tRNA-synth_II"/>
</dbReference>
<comment type="pathway">
    <text evidence="2 9">Amino-acid biosynthesis; L-histidine biosynthesis; L-histidine from 5-phospho-alpha-D-ribose 1-diphosphate: step 1/9.</text>
</comment>
<dbReference type="NCBIfam" id="TIGR00070">
    <property type="entry name" value="hisG"/>
    <property type="match status" value="1"/>
</dbReference>
<evidence type="ECO:0000256" key="5">
    <source>
        <dbReference type="ARBA" id="ARBA00022676"/>
    </source>
</evidence>
<keyword evidence="4 9" id="KW-0963">Cytoplasm</keyword>
<name>A0A7X9Y122_9ACTN</name>
<evidence type="ECO:0000259" key="10">
    <source>
        <dbReference type="PROSITE" id="PS50862"/>
    </source>
</evidence>
<comment type="subcellular location">
    <subcellularLocation>
        <location evidence="1 9">Cytoplasm</location>
    </subcellularLocation>
</comment>
<dbReference type="PANTHER" id="PTHR11476:SF7">
    <property type="entry name" value="HISTIDINE--TRNA LIGASE"/>
    <property type="match status" value="1"/>
</dbReference>
<dbReference type="InterPro" id="IPR024893">
    <property type="entry name" value="ATP_PRibTrfase_HisG_short"/>
</dbReference>
<evidence type="ECO:0000256" key="7">
    <source>
        <dbReference type="ARBA" id="ARBA00025246"/>
    </source>
</evidence>
<protein>
    <recommendedName>
        <fullName evidence="8 9">Multifunctional fusion protein</fullName>
    </recommendedName>
    <domain>
        <recommendedName>
            <fullName evidence="9">ATP phosphoribosyltransferase</fullName>
            <shortName evidence="9">ATP-PRT</shortName>
            <shortName evidence="9">ATP-PRTase</shortName>
            <ecNumber evidence="9">2.4.2.17</ecNumber>
        </recommendedName>
    </domain>
    <domain>
        <recommendedName>
            <fullName evidence="8">ATP phosphoribosyltransferase regulatory subunit</fullName>
        </recommendedName>
    </domain>
</protein>
<dbReference type="EC" id="2.4.2.17" evidence="9"/>
<dbReference type="PROSITE" id="PS50862">
    <property type="entry name" value="AA_TRNA_LIGASE_II"/>
    <property type="match status" value="1"/>
</dbReference>
<dbReference type="GO" id="GO:0003879">
    <property type="term" value="F:ATP phosphoribosyltransferase activity"/>
    <property type="evidence" value="ECO:0007669"/>
    <property type="project" value="UniProtKB-UniRule"/>
</dbReference>
<keyword evidence="9 11" id="KW-0808">Transferase</keyword>
<evidence type="ECO:0000256" key="3">
    <source>
        <dbReference type="ARBA" id="ARBA00005539"/>
    </source>
</evidence>
<gene>
    <name evidence="8" type="primary">hisZ</name>
    <name evidence="9" type="synonym">hisG</name>
    <name evidence="11" type="ORF">HF885_08065</name>
</gene>
<keyword evidence="9" id="KW-0067">ATP-binding</keyword>
<feature type="domain" description="Aminoacyl-transfer RNA synthetases class-II family profile" evidence="10">
    <location>
        <begin position="20"/>
        <end position="345"/>
    </location>
</feature>
<dbReference type="GO" id="GO:0000105">
    <property type="term" value="P:L-histidine biosynthetic process"/>
    <property type="evidence" value="ECO:0007669"/>
    <property type="project" value="UniProtKB-UniRule"/>
</dbReference>
<evidence type="ECO:0000313" key="11">
    <source>
        <dbReference type="EMBL" id="NMF26384.1"/>
    </source>
</evidence>
<dbReference type="GO" id="GO:0005737">
    <property type="term" value="C:cytoplasm"/>
    <property type="evidence" value="ECO:0007669"/>
    <property type="project" value="UniProtKB-SubCell"/>
</dbReference>
<dbReference type="EMBL" id="JABAGR010000007">
    <property type="protein sequence ID" value="NMF26384.1"/>
    <property type="molecule type" value="Genomic_DNA"/>
</dbReference>
<dbReference type="PANTHER" id="PTHR11476">
    <property type="entry name" value="HISTIDYL-TRNA SYNTHETASE"/>
    <property type="match status" value="1"/>
</dbReference>
<dbReference type="Pfam" id="PF13393">
    <property type="entry name" value="tRNA-synt_His"/>
    <property type="match status" value="1"/>
</dbReference>
<evidence type="ECO:0000256" key="6">
    <source>
        <dbReference type="ARBA" id="ARBA00024861"/>
    </source>
</evidence>
<dbReference type="InterPro" id="IPR045864">
    <property type="entry name" value="aa-tRNA-synth_II/BPL/LPL"/>
</dbReference>
<dbReference type="CDD" id="cd13595">
    <property type="entry name" value="PBP2_HisGs"/>
    <property type="match status" value="1"/>
</dbReference>
<dbReference type="HAMAP" id="MF_01018">
    <property type="entry name" value="HisG_Short"/>
    <property type="match status" value="1"/>
</dbReference>
<comment type="similarity">
    <text evidence="9">Belongs to the ATP phosphoribosyltransferase family. Short subfamily.</text>
</comment>
<dbReference type="Gene3D" id="3.40.190.10">
    <property type="entry name" value="Periplasmic binding protein-like II"/>
    <property type="match status" value="2"/>
</dbReference>
<evidence type="ECO:0000256" key="4">
    <source>
        <dbReference type="ARBA" id="ARBA00022490"/>
    </source>
</evidence>
<reference evidence="11 12" key="1">
    <citation type="submission" date="2020-04" db="EMBL/GenBank/DDBJ databases">
        <authorList>
            <person name="Hitch T.C.A."/>
            <person name="Wylensek D."/>
            <person name="Clavel T."/>
        </authorList>
    </citation>
    <scope>NUCLEOTIDE SEQUENCE [LARGE SCALE GENOMIC DNA]</scope>
    <source>
        <strain evidence="11 12">105184</strain>
    </source>
</reference>
<dbReference type="InterPro" id="IPR041715">
    <property type="entry name" value="HisRS-like_core"/>
</dbReference>
<accession>A0A7X9Y122</accession>
<dbReference type="UniPathway" id="UPA00031">
    <property type="reaction ID" value="UER00006"/>
</dbReference>
<keyword evidence="9" id="KW-0028">Amino-acid biosynthesis</keyword>
<dbReference type="Pfam" id="PF01634">
    <property type="entry name" value="HisG"/>
    <property type="match status" value="1"/>
</dbReference>
<evidence type="ECO:0000256" key="1">
    <source>
        <dbReference type="ARBA" id="ARBA00004496"/>
    </source>
</evidence>